<dbReference type="Pfam" id="PF25371">
    <property type="entry name" value="DUF7884"/>
    <property type="match status" value="1"/>
</dbReference>
<evidence type="ECO:0000256" key="3">
    <source>
        <dbReference type="ARBA" id="ARBA00022679"/>
    </source>
</evidence>
<keyword evidence="5" id="KW-0443">Lipid metabolism</keyword>
<dbReference type="Gene3D" id="3.40.50.150">
    <property type="entry name" value="Vaccinia Virus protein VP39"/>
    <property type="match status" value="1"/>
</dbReference>
<dbReference type="Pfam" id="PF02353">
    <property type="entry name" value="CMAS"/>
    <property type="match status" value="1"/>
</dbReference>
<dbReference type="EMBL" id="MFKW01000043">
    <property type="protein sequence ID" value="OGG50818.1"/>
    <property type="molecule type" value="Genomic_DNA"/>
</dbReference>
<dbReference type="InterPro" id="IPR036527">
    <property type="entry name" value="SCP2_sterol-bd_dom_sf"/>
</dbReference>
<dbReference type="InterPro" id="IPR029063">
    <property type="entry name" value="SAM-dependent_MTases_sf"/>
</dbReference>
<evidence type="ECO:0000313" key="7">
    <source>
        <dbReference type="EMBL" id="OGG50818.1"/>
    </source>
</evidence>
<name>A0A1F6CNW1_9BACT</name>
<evidence type="ECO:0000259" key="6">
    <source>
        <dbReference type="Pfam" id="PF25371"/>
    </source>
</evidence>
<dbReference type="GO" id="GO:0032259">
    <property type="term" value="P:methylation"/>
    <property type="evidence" value="ECO:0007669"/>
    <property type="project" value="UniProtKB-KW"/>
</dbReference>
<feature type="domain" description="DUF7884" evidence="6">
    <location>
        <begin position="7"/>
        <end position="79"/>
    </location>
</feature>
<proteinExistence type="inferred from homology"/>
<dbReference type="InterPro" id="IPR057206">
    <property type="entry name" value="DUF7884"/>
</dbReference>
<accession>A0A1F6CNW1</accession>
<protein>
    <recommendedName>
        <fullName evidence="6">DUF7884 domain-containing protein</fullName>
    </recommendedName>
</protein>
<keyword evidence="3" id="KW-0808">Transferase</keyword>
<dbReference type="GO" id="GO:0008610">
    <property type="term" value="P:lipid biosynthetic process"/>
    <property type="evidence" value="ECO:0007669"/>
    <property type="project" value="InterPro"/>
</dbReference>
<comment type="caution">
    <text evidence="7">The sequence shown here is derived from an EMBL/GenBank/DDBJ whole genome shotgun (WGS) entry which is preliminary data.</text>
</comment>
<dbReference type="PANTHER" id="PTHR43667">
    <property type="entry name" value="CYCLOPROPANE-FATTY-ACYL-PHOSPHOLIPID SYNTHASE"/>
    <property type="match status" value="1"/>
</dbReference>
<dbReference type="Proteomes" id="UP000176445">
    <property type="component" value="Unassembled WGS sequence"/>
</dbReference>
<dbReference type="CDD" id="cd02440">
    <property type="entry name" value="AdoMet_MTases"/>
    <property type="match status" value="1"/>
</dbReference>
<comment type="similarity">
    <text evidence="1">Belongs to the CFA/CMAS family.</text>
</comment>
<dbReference type="SUPFAM" id="SSF53335">
    <property type="entry name" value="S-adenosyl-L-methionine-dependent methyltransferases"/>
    <property type="match status" value="1"/>
</dbReference>
<dbReference type="GO" id="GO:0008168">
    <property type="term" value="F:methyltransferase activity"/>
    <property type="evidence" value="ECO:0007669"/>
    <property type="project" value="UniProtKB-KW"/>
</dbReference>
<dbReference type="PANTHER" id="PTHR43667:SF1">
    <property type="entry name" value="CYCLOPROPANE-FATTY-ACYL-PHOSPHOLIPID SYNTHASE"/>
    <property type="match status" value="1"/>
</dbReference>
<dbReference type="InterPro" id="IPR003333">
    <property type="entry name" value="CMAS"/>
</dbReference>
<gene>
    <name evidence="7" type="ORF">A2704_06490</name>
</gene>
<organism evidence="7 8">
    <name type="scientific">Candidatus Kaiserbacteria bacterium RIFCSPHIGHO2_01_FULL_54_36b</name>
    <dbReference type="NCBI Taxonomy" id="1798483"/>
    <lineage>
        <taxon>Bacteria</taxon>
        <taxon>Candidatus Kaiseribacteriota</taxon>
    </lineage>
</organism>
<evidence type="ECO:0000256" key="4">
    <source>
        <dbReference type="ARBA" id="ARBA00022691"/>
    </source>
</evidence>
<dbReference type="InterPro" id="IPR050723">
    <property type="entry name" value="CFA/CMAS"/>
</dbReference>
<dbReference type="AlphaFoldDB" id="A0A1F6CNW1"/>
<keyword evidence="4" id="KW-0949">S-adenosyl-L-methionine</keyword>
<dbReference type="PIRSF" id="PIRSF003085">
    <property type="entry name" value="CMAS"/>
    <property type="match status" value="1"/>
</dbReference>
<dbReference type="SUPFAM" id="SSF55718">
    <property type="entry name" value="SCP-like"/>
    <property type="match status" value="1"/>
</dbReference>
<evidence type="ECO:0000256" key="1">
    <source>
        <dbReference type="ARBA" id="ARBA00010815"/>
    </source>
</evidence>
<sequence>MNYSRVLDEIFSQFNGPAFSVKLWDGEARQYGTGTSPSFTLYVRDASTAQRLLGEGSLGFGEAYMKGDIRIEGDLEAYLRLRHQFKRVRRSLRLVLATFLARRNTSRRKDEIAYHYDLGNDFFRMILDNETMSYSAGRYENGTEDLVTAQKKKLELACDWLKLQSGASVLDLGSGWGGFAEYAATHFNWQVTGYSLSNAQLDYCRERAHAKKLEGRVSFEDRDMTADVPATEFDGIVMIESIEHVGKRQLAPFIAGIKQSLKPGGSFYIQTTGRYQPRPVDRWTLKYVFPGGYLPAKGELLEAASGAGLIVEEFRDDTPDYIRTMTEWTCNLESHRTEIESMHGQSFYRLWELWMHGAKVAFEINSMNLFRIRLRRPH</sequence>
<evidence type="ECO:0000256" key="5">
    <source>
        <dbReference type="ARBA" id="ARBA00023098"/>
    </source>
</evidence>
<evidence type="ECO:0000256" key="2">
    <source>
        <dbReference type="ARBA" id="ARBA00022603"/>
    </source>
</evidence>
<keyword evidence="2" id="KW-0489">Methyltransferase</keyword>
<reference evidence="7 8" key="1">
    <citation type="journal article" date="2016" name="Nat. Commun.">
        <title>Thousands of microbial genomes shed light on interconnected biogeochemical processes in an aquifer system.</title>
        <authorList>
            <person name="Anantharaman K."/>
            <person name="Brown C.T."/>
            <person name="Hug L.A."/>
            <person name="Sharon I."/>
            <person name="Castelle C.J."/>
            <person name="Probst A.J."/>
            <person name="Thomas B.C."/>
            <person name="Singh A."/>
            <person name="Wilkins M.J."/>
            <person name="Karaoz U."/>
            <person name="Brodie E.L."/>
            <person name="Williams K.H."/>
            <person name="Hubbard S.S."/>
            <person name="Banfield J.F."/>
        </authorList>
    </citation>
    <scope>NUCLEOTIDE SEQUENCE [LARGE SCALE GENOMIC DNA]</scope>
</reference>
<evidence type="ECO:0000313" key="8">
    <source>
        <dbReference type="Proteomes" id="UP000176445"/>
    </source>
</evidence>